<dbReference type="PANTHER" id="PTHR36180">
    <property type="entry name" value="DNA-BINDING PROTEIN-RELATED-RELATED"/>
    <property type="match status" value="1"/>
</dbReference>
<protein>
    <submittedName>
        <fullName evidence="2">Antirepressor protein</fullName>
    </submittedName>
</protein>
<dbReference type="PROSITE" id="PS51750">
    <property type="entry name" value="BRO_N"/>
    <property type="match status" value="1"/>
</dbReference>
<dbReference type="Pfam" id="PF02498">
    <property type="entry name" value="Bro-N"/>
    <property type="match status" value="1"/>
</dbReference>
<comment type="caution">
    <text evidence="2">The sequence shown here is derived from an EMBL/GenBank/DDBJ whole genome shotgun (WGS) entry which is preliminary data.</text>
</comment>
<dbReference type="EMBL" id="AAHFKP010000006">
    <property type="protein sequence ID" value="EBV4972178.1"/>
    <property type="molecule type" value="Genomic_DNA"/>
</dbReference>
<evidence type="ECO:0000259" key="1">
    <source>
        <dbReference type="PROSITE" id="PS51750"/>
    </source>
</evidence>
<reference evidence="2" key="1">
    <citation type="submission" date="2018-06" db="EMBL/GenBank/DDBJ databases">
        <authorList>
            <person name="Ashton P.M."/>
            <person name="Dallman T."/>
            <person name="Nair S."/>
            <person name="De Pinna E."/>
            <person name="Peters T."/>
            <person name="Grant K."/>
        </authorList>
    </citation>
    <scope>NUCLEOTIDE SEQUENCE</scope>
    <source>
        <strain evidence="2">452352</strain>
    </source>
</reference>
<accession>A0A5H5UIP0</accession>
<organism evidence="2">
    <name type="scientific">Salmonella virchow</name>
    <dbReference type="NCBI Taxonomy" id="48409"/>
    <lineage>
        <taxon>Bacteria</taxon>
        <taxon>Pseudomonadati</taxon>
        <taxon>Pseudomonadota</taxon>
        <taxon>Gammaproteobacteria</taxon>
        <taxon>Enterobacterales</taxon>
        <taxon>Enterobacteriaceae</taxon>
        <taxon>Salmonella</taxon>
    </lineage>
</organism>
<dbReference type="AlphaFoldDB" id="A0A5H5UIP0"/>
<dbReference type="InterPro" id="IPR003497">
    <property type="entry name" value="BRO_N_domain"/>
</dbReference>
<dbReference type="SMART" id="SM01040">
    <property type="entry name" value="Bro-N"/>
    <property type="match status" value="1"/>
</dbReference>
<feature type="domain" description="Bro-N" evidence="1">
    <location>
        <begin position="20"/>
        <end position="136"/>
    </location>
</feature>
<proteinExistence type="predicted"/>
<gene>
    <name evidence="2" type="ORF">DO613_11915</name>
</gene>
<dbReference type="PANTHER" id="PTHR36180:SF2">
    <property type="entry name" value="BRO FAMILY PROTEIN"/>
    <property type="match status" value="1"/>
</dbReference>
<name>A0A5H5UIP0_SALVI</name>
<sequence length="195" mass="22128">MKIEKNRFNSEAAPQSYVSQKKIPQAVKGDISVIRFEGIKVRIVNMDGDPWFIAKDVCEALEIVDHKVALRRLDADEKGECLTPTPGGLQVMRTVCESGFYKLIARSRKATTAGTFAHRFTNWVFREVIPSIRKTGSYGVPFAFLNDHSKRKAAYDKKASKRGKDLQACKGEKSRLIAEEAELWRKYQPQLPEVH</sequence>
<evidence type="ECO:0000313" key="2">
    <source>
        <dbReference type="EMBL" id="EBV4972178.1"/>
    </source>
</evidence>